<keyword evidence="2" id="KW-1185">Reference proteome</keyword>
<dbReference type="EMBL" id="JAIWYP010000010">
    <property type="protein sequence ID" value="KAH3748777.1"/>
    <property type="molecule type" value="Genomic_DNA"/>
</dbReference>
<dbReference type="Proteomes" id="UP000828390">
    <property type="component" value="Unassembled WGS sequence"/>
</dbReference>
<reference evidence="1" key="2">
    <citation type="submission" date="2020-11" db="EMBL/GenBank/DDBJ databases">
        <authorList>
            <person name="McCartney M.A."/>
            <person name="Auch B."/>
            <person name="Kono T."/>
            <person name="Mallez S."/>
            <person name="Becker A."/>
            <person name="Gohl D.M."/>
            <person name="Silverstein K.A.T."/>
            <person name="Koren S."/>
            <person name="Bechman K.B."/>
            <person name="Herman A."/>
            <person name="Abrahante J.E."/>
            <person name="Garbe J."/>
        </authorList>
    </citation>
    <scope>NUCLEOTIDE SEQUENCE</scope>
    <source>
        <strain evidence="1">Duluth1</strain>
        <tissue evidence="1">Whole animal</tissue>
    </source>
</reference>
<dbReference type="AlphaFoldDB" id="A0A9D4DIN3"/>
<accession>A0A9D4DIN3</accession>
<evidence type="ECO:0000313" key="2">
    <source>
        <dbReference type="Proteomes" id="UP000828390"/>
    </source>
</evidence>
<proteinExistence type="predicted"/>
<reference evidence="1" key="1">
    <citation type="journal article" date="2019" name="bioRxiv">
        <title>The Genome of the Zebra Mussel, Dreissena polymorpha: A Resource for Invasive Species Research.</title>
        <authorList>
            <person name="McCartney M.A."/>
            <person name="Auch B."/>
            <person name="Kono T."/>
            <person name="Mallez S."/>
            <person name="Zhang Y."/>
            <person name="Obille A."/>
            <person name="Becker A."/>
            <person name="Abrahante J.E."/>
            <person name="Garbe J."/>
            <person name="Badalamenti J.P."/>
            <person name="Herman A."/>
            <person name="Mangelson H."/>
            <person name="Liachko I."/>
            <person name="Sullivan S."/>
            <person name="Sone E.D."/>
            <person name="Koren S."/>
            <person name="Silverstein K.A.T."/>
            <person name="Beckman K.B."/>
            <person name="Gohl D.M."/>
        </authorList>
    </citation>
    <scope>NUCLEOTIDE SEQUENCE</scope>
    <source>
        <strain evidence="1">Duluth1</strain>
        <tissue evidence="1">Whole animal</tissue>
    </source>
</reference>
<comment type="caution">
    <text evidence="1">The sequence shown here is derived from an EMBL/GenBank/DDBJ whole genome shotgun (WGS) entry which is preliminary data.</text>
</comment>
<gene>
    <name evidence="1" type="ORF">DPMN_183229</name>
</gene>
<evidence type="ECO:0000313" key="1">
    <source>
        <dbReference type="EMBL" id="KAH3748777.1"/>
    </source>
</evidence>
<organism evidence="1 2">
    <name type="scientific">Dreissena polymorpha</name>
    <name type="common">Zebra mussel</name>
    <name type="synonym">Mytilus polymorpha</name>
    <dbReference type="NCBI Taxonomy" id="45954"/>
    <lineage>
        <taxon>Eukaryota</taxon>
        <taxon>Metazoa</taxon>
        <taxon>Spiralia</taxon>
        <taxon>Lophotrochozoa</taxon>
        <taxon>Mollusca</taxon>
        <taxon>Bivalvia</taxon>
        <taxon>Autobranchia</taxon>
        <taxon>Heteroconchia</taxon>
        <taxon>Euheterodonta</taxon>
        <taxon>Imparidentia</taxon>
        <taxon>Neoheterodontei</taxon>
        <taxon>Myida</taxon>
        <taxon>Dreissenoidea</taxon>
        <taxon>Dreissenidae</taxon>
        <taxon>Dreissena</taxon>
    </lineage>
</organism>
<protein>
    <submittedName>
        <fullName evidence="1">Uncharacterized protein</fullName>
    </submittedName>
</protein>
<name>A0A9D4DIN3_DREPO</name>
<sequence>MCPPGDASGLADFMTHIEPPGDASGLADFMTHIEPDVQYTNGRHMFASKFRSYIRRI</sequence>